<dbReference type="GO" id="GO:0008395">
    <property type="term" value="F:steroid hydroxylase activity"/>
    <property type="evidence" value="ECO:0007669"/>
    <property type="project" value="TreeGrafter"/>
</dbReference>
<evidence type="ECO:0000256" key="5">
    <source>
        <dbReference type="ARBA" id="ARBA00022548"/>
    </source>
</evidence>
<keyword evidence="18" id="KW-0503">Monooxygenase</keyword>
<keyword evidence="5" id="KW-0153">Cholesterol metabolism</keyword>
<dbReference type="InterPro" id="IPR017972">
    <property type="entry name" value="Cyt_P450_CS"/>
</dbReference>
<gene>
    <name evidence="20" type="primary">CYP7B1</name>
    <name evidence="20" type="synonym">LOC108937483</name>
</gene>
<proteinExistence type="inferred from homology"/>
<evidence type="ECO:0000256" key="14">
    <source>
        <dbReference type="ARBA" id="ARBA00023221"/>
    </source>
</evidence>
<name>A0A8C9QUX7_SCLFO</name>
<protein>
    <submittedName>
        <fullName evidence="20">Cytochrome P450 family 7 subfamily B member 1</fullName>
    </submittedName>
</protein>
<evidence type="ECO:0000256" key="7">
    <source>
        <dbReference type="ARBA" id="ARBA00022723"/>
    </source>
</evidence>
<evidence type="ECO:0000313" key="21">
    <source>
        <dbReference type="Proteomes" id="UP000694397"/>
    </source>
</evidence>
<dbReference type="SUPFAM" id="SSF48264">
    <property type="entry name" value="Cytochrome P450"/>
    <property type="match status" value="1"/>
</dbReference>
<evidence type="ECO:0000256" key="16">
    <source>
        <dbReference type="PIRSR" id="PIRSR000047-1"/>
    </source>
</evidence>
<dbReference type="Pfam" id="PF00067">
    <property type="entry name" value="p450"/>
    <property type="match status" value="1"/>
</dbReference>
<keyword evidence="6 15" id="KW-0349">Heme</keyword>
<dbReference type="Proteomes" id="UP000694397">
    <property type="component" value="Chromosome 7"/>
</dbReference>
<evidence type="ECO:0000256" key="18">
    <source>
        <dbReference type="RuleBase" id="RU000461"/>
    </source>
</evidence>
<evidence type="ECO:0000256" key="17">
    <source>
        <dbReference type="PIRSR" id="PIRSR000047-2"/>
    </source>
</evidence>
<dbReference type="OrthoDB" id="6692864at2759"/>
<dbReference type="PANTHER" id="PTHR24304">
    <property type="entry name" value="CYTOCHROME P450 FAMILY 7"/>
    <property type="match status" value="1"/>
</dbReference>
<evidence type="ECO:0000256" key="12">
    <source>
        <dbReference type="ARBA" id="ARBA00023136"/>
    </source>
</evidence>
<dbReference type="GeneTree" id="ENSGT00940000153141"/>
<dbReference type="PRINTS" id="PR00465">
    <property type="entry name" value="EP450IV"/>
</dbReference>
<dbReference type="PANTHER" id="PTHR24304:SF0">
    <property type="entry name" value="CYTOCHROME P450 7B1"/>
    <property type="match status" value="1"/>
</dbReference>
<evidence type="ECO:0000313" key="20">
    <source>
        <dbReference type="Ensembl" id="ENSSFOP00015001094.1"/>
    </source>
</evidence>
<dbReference type="Ensembl" id="ENSSFOT00015001125.2">
    <property type="protein sequence ID" value="ENSSFOP00015001094.1"/>
    <property type="gene ID" value="ENSSFOG00015000809.2"/>
</dbReference>
<dbReference type="InterPro" id="IPR050529">
    <property type="entry name" value="CYP450_sterol_14alpha_dmase"/>
</dbReference>
<keyword evidence="11" id="KW-0443">Lipid metabolism</keyword>
<keyword evidence="7 15" id="KW-0479">Metal-binding</keyword>
<dbReference type="GO" id="GO:0016705">
    <property type="term" value="F:oxidoreductase activity, acting on paired donors, with incorporation or reduction of molecular oxygen"/>
    <property type="evidence" value="ECO:0007669"/>
    <property type="project" value="InterPro"/>
</dbReference>
<dbReference type="InterPro" id="IPR001128">
    <property type="entry name" value="Cyt_P450"/>
</dbReference>
<reference evidence="20" key="2">
    <citation type="submission" date="2025-08" db="UniProtKB">
        <authorList>
            <consortium name="Ensembl"/>
        </authorList>
    </citation>
    <scope>IDENTIFICATION</scope>
</reference>
<feature type="transmembrane region" description="Helical" evidence="19">
    <location>
        <begin position="216"/>
        <end position="235"/>
    </location>
</feature>
<evidence type="ECO:0000256" key="11">
    <source>
        <dbReference type="ARBA" id="ARBA00023098"/>
    </source>
</evidence>
<sequence>MMMLGRFDMALPEALIAVLLGFAVLYLLDVFGRKRKDREPPLIKGWIPYVGKALEFGRDPSTFLAALKKKHGDVFTVRIAGKYMTFVMNPALYPAVIKHGKQLDFHEFSDEVSPRTFGYPPIRSPKFSGLHEQIQRSYQFLKGENLNSLAQSVVENLELVLRQDHMTEGSQWMTDELYGFCFRVMFEASFMTLYGRPAQGSRHTQMAELAKRFRKFDAILPFLIAGVPISLLGAARSARKELKCFLQPQKLASWVAPSRFIQERVEVFEQYHLLGDLDKAGHHFTMLWAAVGNTVPASFWAVYYLLMDPEALAAVREEVHSVLEPGSEWSHALTRERMDNLLLLDSALSESLRLSAASMNIRVAQEDFTLMLAPDYSVDLRRGDIVALYPQSMHMDPEIFEEPQTYKFNRFVEDGELKRRFGKPGQKLTYSCMPFGSGSTKCPGRHLAVLEIKQFLSLLLLHFDIELLEAQKPVGLDLSRAGLGILFPAADVRFRYRRRTV</sequence>
<evidence type="ECO:0000256" key="6">
    <source>
        <dbReference type="ARBA" id="ARBA00022617"/>
    </source>
</evidence>
<dbReference type="PROSITE" id="PS00086">
    <property type="entry name" value="CYTOCHROME_P450"/>
    <property type="match status" value="1"/>
</dbReference>
<comment type="subcellular location">
    <subcellularLocation>
        <location evidence="2 15">Endoplasmic reticulum membrane</location>
    </subcellularLocation>
</comment>
<keyword evidence="19" id="KW-1133">Transmembrane helix</keyword>
<dbReference type="GO" id="GO:0006699">
    <property type="term" value="P:bile acid biosynthetic process"/>
    <property type="evidence" value="ECO:0007669"/>
    <property type="project" value="TreeGrafter"/>
</dbReference>
<evidence type="ECO:0000256" key="1">
    <source>
        <dbReference type="ARBA" id="ARBA00001971"/>
    </source>
</evidence>
<dbReference type="GO" id="GO:0005506">
    <property type="term" value="F:iron ion binding"/>
    <property type="evidence" value="ECO:0007669"/>
    <property type="project" value="InterPro"/>
</dbReference>
<dbReference type="Gene3D" id="1.10.630.10">
    <property type="entry name" value="Cytochrome P450"/>
    <property type="match status" value="1"/>
</dbReference>
<dbReference type="AlphaFoldDB" id="A0A8C9QUX7"/>
<keyword evidence="12 15" id="KW-0472">Membrane</keyword>
<dbReference type="RefSeq" id="XP_018612985.1">
    <property type="nucleotide sequence ID" value="XM_018757469.2"/>
</dbReference>
<dbReference type="GO" id="GO:0008203">
    <property type="term" value="P:cholesterol metabolic process"/>
    <property type="evidence" value="ECO:0007669"/>
    <property type="project" value="UniProtKB-KW"/>
</dbReference>
<feature type="binding site" evidence="17">
    <location>
        <position position="293"/>
    </location>
    <ligand>
        <name>substrate</name>
    </ligand>
</feature>
<organism evidence="20 21">
    <name type="scientific">Scleropages formosus</name>
    <name type="common">Asian bonytongue</name>
    <name type="synonym">Osteoglossum formosum</name>
    <dbReference type="NCBI Taxonomy" id="113540"/>
    <lineage>
        <taxon>Eukaryota</taxon>
        <taxon>Metazoa</taxon>
        <taxon>Chordata</taxon>
        <taxon>Craniata</taxon>
        <taxon>Vertebrata</taxon>
        <taxon>Euteleostomi</taxon>
        <taxon>Actinopterygii</taxon>
        <taxon>Neopterygii</taxon>
        <taxon>Teleostei</taxon>
        <taxon>Osteoglossocephala</taxon>
        <taxon>Osteoglossomorpha</taxon>
        <taxon>Osteoglossiformes</taxon>
        <taxon>Osteoglossidae</taxon>
        <taxon>Scleropages</taxon>
    </lineage>
</organism>
<dbReference type="GO" id="GO:0020037">
    <property type="term" value="F:heme binding"/>
    <property type="evidence" value="ECO:0007669"/>
    <property type="project" value="InterPro"/>
</dbReference>
<dbReference type="CTD" id="9420"/>
<accession>A0A8C9QUX7</accession>
<feature type="transmembrane region" description="Helical" evidence="19">
    <location>
        <begin position="286"/>
        <end position="306"/>
    </location>
</feature>
<comment type="similarity">
    <text evidence="4 15 18">Belongs to the cytochrome P450 family.</text>
</comment>
<dbReference type="InterPro" id="IPR024204">
    <property type="entry name" value="Cyt_P450_CYP7A1-type"/>
</dbReference>
<dbReference type="InterPro" id="IPR002403">
    <property type="entry name" value="Cyt_P450_E_grp-IV"/>
</dbReference>
<comment type="cofactor">
    <cofactor evidence="1 15 16">
        <name>heme</name>
        <dbReference type="ChEBI" id="CHEBI:30413"/>
    </cofactor>
</comment>
<keyword evidence="14" id="KW-0753">Steroid metabolism</keyword>
<dbReference type="GO" id="GO:0042632">
    <property type="term" value="P:cholesterol homeostasis"/>
    <property type="evidence" value="ECO:0007669"/>
    <property type="project" value="TreeGrafter"/>
</dbReference>
<keyword evidence="13" id="KW-1207">Sterol metabolism</keyword>
<evidence type="ECO:0000256" key="2">
    <source>
        <dbReference type="ARBA" id="ARBA00004586"/>
    </source>
</evidence>
<feature type="binding site" evidence="17">
    <location>
        <position position="115"/>
    </location>
    <ligand>
        <name>substrate</name>
    </ligand>
</feature>
<evidence type="ECO:0000256" key="8">
    <source>
        <dbReference type="ARBA" id="ARBA00022824"/>
    </source>
</evidence>
<comment type="pathway">
    <text evidence="3">Lipid metabolism; bile acid biosynthesis.</text>
</comment>
<evidence type="ECO:0000256" key="4">
    <source>
        <dbReference type="ARBA" id="ARBA00010617"/>
    </source>
</evidence>
<reference evidence="20" key="3">
    <citation type="submission" date="2025-09" db="UniProtKB">
        <authorList>
            <consortium name="Ensembl"/>
        </authorList>
    </citation>
    <scope>IDENTIFICATION</scope>
</reference>
<reference evidence="20 21" key="1">
    <citation type="submission" date="2019-04" db="EMBL/GenBank/DDBJ databases">
        <authorList>
            <consortium name="Wellcome Sanger Institute Data Sharing"/>
        </authorList>
    </citation>
    <scope>NUCLEOTIDE SEQUENCE [LARGE SCALE GENOMIC DNA]</scope>
</reference>
<keyword evidence="21" id="KW-1185">Reference proteome</keyword>
<dbReference type="CDD" id="cd20632">
    <property type="entry name" value="CYP7B1"/>
    <property type="match status" value="1"/>
</dbReference>
<dbReference type="PIRSF" id="PIRSF000047">
    <property type="entry name" value="Cytochrome_CYPVIIA1"/>
    <property type="match status" value="1"/>
</dbReference>
<evidence type="ECO:0000256" key="10">
    <source>
        <dbReference type="ARBA" id="ARBA00023004"/>
    </source>
</evidence>
<keyword evidence="8 15" id="KW-0256">Endoplasmic reticulum</keyword>
<dbReference type="GeneID" id="108937483"/>
<feature type="binding site" description="axial binding residue" evidence="16">
    <location>
        <position position="442"/>
    </location>
    <ligand>
        <name>heme</name>
        <dbReference type="ChEBI" id="CHEBI:30413"/>
    </ligand>
    <ligandPart>
        <name>Fe</name>
        <dbReference type="ChEBI" id="CHEBI:18248"/>
    </ligandPart>
</feature>
<evidence type="ECO:0000256" key="13">
    <source>
        <dbReference type="ARBA" id="ARBA00023166"/>
    </source>
</evidence>
<keyword evidence="19" id="KW-0812">Transmembrane</keyword>
<evidence type="ECO:0000256" key="15">
    <source>
        <dbReference type="PIRNR" id="PIRNR000047"/>
    </source>
</evidence>
<evidence type="ECO:0000256" key="3">
    <source>
        <dbReference type="ARBA" id="ARBA00004860"/>
    </source>
</evidence>
<evidence type="ECO:0000256" key="9">
    <source>
        <dbReference type="ARBA" id="ARBA00023002"/>
    </source>
</evidence>
<keyword evidence="10 15" id="KW-0408">Iron</keyword>
<evidence type="ECO:0000256" key="19">
    <source>
        <dbReference type="SAM" id="Phobius"/>
    </source>
</evidence>
<dbReference type="InterPro" id="IPR036396">
    <property type="entry name" value="Cyt_P450_sf"/>
</dbReference>
<dbReference type="GO" id="GO:0005789">
    <property type="term" value="C:endoplasmic reticulum membrane"/>
    <property type="evidence" value="ECO:0007669"/>
    <property type="project" value="UniProtKB-SubCell"/>
</dbReference>
<keyword evidence="9 18" id="KW-0560">Oxidoreductase</keyword>
<dbReference type="KEGG" id="sfm:108937483"/>